<keyword evidence="3" id="KW-1185">Reference proteome</keyword>
<gene>
    <name evidence="2" type="ORF">GTP23_18565</name>
</gene>
<organism evidence="2 3">
    <name type="scientific">Duganella fentianensis</name>
    <dbReference type="NCBI Taxonomy" id="2692177"/>
    <lineage>
        <taxon>Bacteria</taxon>
        <taxon>Pseudomonadati</taxon>
        <taxon>Pseudomonadota</taxon>
        <taxon>Betaproteobacteria</taxon>
        <taxon>Burkholderiales</taxon>
        <taxon>Oxalobacteraceae</taxon>
        <taxon>Telluria group</taxon>
        <taxon>Duganella</taxon>
    </lineage>
</organism>
<dbReference type="AlphaFoldDB" id="A0A845I4W6"/>
<dbReference type="RefSeq" id="WP_161036478.1">
    <property type="nucleotide sequence ID" value="NZ_WWCL01000004.1"/>
</dbReference>
<evidence type="ECO:0008006" key="4">
    <source>
        <dbReference type="Google" id="ProtNLM"/>
    </source>
</evidence>
<dbReference type="EMBL" id="WWCL01000004">
    <property type="protein sequence ID" value="MYN47051.1"/>
    <property type="molecule type" value="Genomic_DNA"/>
</dbReference>
<reference evidence="2" key="1">
    <citation type="submission" date="2019-12" db="EMBL/GenBank/DDBJ databases">
        <title>Novel species isolated from a subtropical stream in China.</title>
        <authorList>
            <person name="Lu H."/>
        </authorList>
    </citation>
    <scope>NUCLEOTIDE SEQUENCE [LARGE SCALE GENOMIC DNA]</scope>
    <source>
        <strain evidence="2">FT93W</strain>
    </source>
</reference>
<name>A0A845I4W6_9BURK</name>
<protein>
    <recommendedName>
        <fullName evidence="4">Transporter substrate-binding domain-containing protein</fullName>
    </recommendedName>
</protein>
<proteinExistence type="predicted"/>
<dbReference type="SUPFAM" id="SSF53850">
    <property type="entry name" value="Periplasmic binding protein-like II"/>
    <property type="match status" value="1"/>
</dbReference>
<feature type="chain" id="PRO_5032691211" description="Transporter substrate-binding domain-containing protein" evidence="1">
    <location>
        <begin position="23"/>
        <end position="239"/>
    </location>
</feature>
<comment type="caution">
    <text evidence="2">The sequence shown here is derived from an EMBL/GenBank/DDBJ whole genome shotgun (WGS) entry which is preliminary data.</text>
</comment>
<evidence type="ECO:0000256" key="1">
    <source>
        <dbReference type="SAM" id="SignalP"/>
    </source>
</evidence>
<accession>A0A845I4W6</accession>
<feature type="signal peptide" evidence="1">
    <location>
        <begin position="1"/>
        <end position="22"/>
    </location>
</feature>
<dbReference type="Proteomes" id="UP000444316">
    <property type="component" value="Unassembled WGS sequence"/>
</dbReference>
<sequence>MLRFSAVLIATTLLGTSALAHAQTELVFGTTHDAHSASFHYARDYLQQLCAENKLSCELRSLPGRRSEALLAIGKLDGEVGRVKGYGLKHPDYVRVEEPFNVVQTRIFTRTPFTISSWQSLTYFARTVSYKRGIFLYQQRLEQLVPSLQLHDVQSEDACLQVVLAQRSEACVFDVGGLTSDAHRLLKKGYASASIEDLPLYIYLHKDHGELALPLAETARRMQARGVPAQLRRTYYELK</sequence>
<evidence type="ECO:0000313" key="3">
    <source>
        <dbReference type="Proteomes" id="UP000444316"/>
    </source>
</evidence>
<evidence type="ECO:0000313" key="2">
    <source>
        <dbReference type="EMBL" id="MYN47051.1"/>
    </source>
</evidence>
<keyword evidence="1" id="KW-0732">Signal</keyword>